<dbReference type="InterPro" id="IPR036404">
    <property type="entry name" value="Jacalin-like_lectin_dom_sf"/>
</dbReference>
<dbReference type="SUPFAM" id="SSF51101">
    <property type="entry name" value="Mannose-binding lectins"/>
    <property type="match status" value="1"/>
</dbReference>
<dbReference type="PROSITE" id="PS51752">
    <property type="entry name" value="JACALIN_LECTIN"/>
    <property type="match status" value="1"/>
</dbReference>
<sequence>MFWLLETATISLATTSFNVQTYLHASRLGKKVKAWDSENFTSIAQLFLASIIFELCFLQLQRLERKVIIMIKFGPVGGTATAWDDGGKVSISQIFVSHGQVINSLQYQYIENGALVLSEKHGGSDGHTSPKFTVEELNEESDDNMGFSLFD</sequence>
<evidence type="ECO:0000256" key="2">
    <source>
        <dbReference type="ARBA" id="ARBA00022734"/>
    </source>
</evidence>
<organism evidence="5 6">
    <name type="scientific">Rhododendron simsii</name>
    <name type="common">Sims's rhododendron</name>
    <dbReference type="NCBI Taxonomy" id="118357"/>
    <lineage>
        <taxon>Eukaryota</taxon>
        <taxon>Viridiplantae</taxon>
        <taxon>Streptophyta</taxon>
        <taxon>Embryophyta</taxon>
        <taxon>Tracheophyta</taxon>
        <taxon>Spermatophyta</taxon>
        <taxon>Magnoliopsida</taxon>
        <taxon>eudicotyledons</taxon>
        <taxon>Gunneridae</taxon>
        <taxon>Pentapetalae</taxon>
        <taxon>asterids</taxon>
        <taxon>Ericales</taxon>
        <taxon>Ericaceae</taxon>
        <taxon>Ericoideae</taxon>
        <taxon>Rhodoreae</taxon>
        <taxon>Rhododendron</taxon>
    </lineage>
</organism>
<reference evidence="5" key="1">
    <citation type="submission" date="2019-11" db="EMBL/GenBank/DDBJ databases">
        <authorList>
            <person name="Liu Y."/>
            <person name="Hou J."/>
            <person name="Li T.-Q."/>
            <person name="Guan C.-H."/>
            <person name="Wu X."/>
            <person name="Wu H.-Z."/>
            <person name="Ling F."/>
            <person name="Zhang R."/>
            <person name="Shi X.-G."/>
            <person name="Ren J.-P."/>
            <person name="Chen E.-F."/>
            <person name="Sun J.-M."/>
        </authorList>
    </citation>
    <scope>NUCLEOTIDE SEQUENCE</scope>
    <source>
        <strain evidence="5">Adult_tree_wgs_1</strain>
        <tissue evidence="5">Leaves</tissue>
    </source>
</reference>
<evidence type="ECO:0000256" key="1">
    <source>
        <dbReference type="ARBA" id="ARBA00006568"/>
    </source>
</evidence>
<evidence type="ECO:0000313" key="6">
    <source>
        <dbReference type="Proteomes" id="UP000626092"/>
    </source>
</evidence>
<evidence type="ECO:0000256" key="3">
    <source>
        <dbReference type="SAM" id="MobiDB-lite"/>
    </source>
</evidence>
<dbReference type="EMBL" id="WJXA01000004">
    <property type="protein sequence ID" value="KAF7144775.1"/>
    <property type="molecule type" value="Genomic_DNA"/>
</dbReference>
<dbReference type="Proteomes" id="UP000626092">
    <property type="component" value="Unassembled WGS sequence"/>
</dbReference>
<gene>
    <name evidence="5" type="ORF">RHSIM_Rhsim04G0235900</name>
</gene>
<dbReference type="AlphaFoldDB" id="A0A834HAV2"/>
<dbReference type="OrthoDB" id="581739at2759"/>
<dbReference type="Pfam" id="PF01419">
    <property type="entry name" value="Jacalin"/>
    <property type="match status" value="1"/>
</dbReference>
<protein>
    <recommendedName>
        <fullName evidence="4">Jacalin-type lectin domain-containing protein</fullName>
    </recommendedName>
</protein>
<comment type="similarity">
    <text evidence="1">Belongs to the jacalin lectin family.</text>
</comment>
<feature type="domain" description="Jacalin-type lectin" evidence="4">
    <location>
        <begin position="67"/>
        <end position="151"/>
    </location>
</feature>
<dbReference type="InterPro" id="IPR001229">
    <property type="entry name" value="Jacalin-like_lectin_dom"/>
</dbReference>
<keyword evidence="2" id="KW-0430">Lectin</keyword>
<evidence type="ECO:0000313" key="5">
    <source>
        <dbReference type="EMBL" id="KAF7144775.1"/>
    </source>
</evidence>
<proteinExistence type="inferred from homology"/>
<evidence type="ECO:0000259" key="4">
    <source>
        <dbReference type="PROSITE" id="PS51752"/>
    </source>
</evidence>
<accession>A0A834HAV2</accession>
<dbReference type="Gene3D" id="2.100.10.30">
    <property type="entry name" value="Jacalin-like lectin domain"/>
    <property type="match status" value="1"/>
</dbReference>
<comment type="caution">
    <text evidence="5">The sequence shown here is derived from an EMBL/GenBank/DDBJ whole genome shotgun (WGS) entry which is preliminary data.</text>
</comment>
<keyword evidence="6" id="KW-1185">Reference proteome</keyword>
<feature type="region of interest" description="Disordered" evidence="3">
    <location>
        <begin position="121"/>
        <end position="151"/>
    </location>
</feature>
<name>A0A834HAV2_RHOSS</name>
<dbReference type="GO" id="GO:0030246">
    <property type="term" value="F:carbohydrate binding"/>
    <property type="evidence" value="ECO:0007669"/>
    <property type="project" value="UniProtKB-KW"/>
</dbReference>